<keyword evidence="9" id="KW-1185">Reference proteome</keyword>
<proteinExistence type="inferred from homology"/>
<evidence type="ECO:0000256" key="1">
    <source>
        <dbReference type="ARBA" id="ARBA00005230"/>
    </source>
</evidence>
<comment type="caution">
    <text evidence="8">The sequence shown here is derived from an EMBL/GenBank/DDBJ whole genome shotgun (WGS) entry which is preliminary data.</text>
</comment>
<evidence type="ECO:0000256" key="3">
    <source>
        <dbReference type="ARBA" id="ARBA00022491"/>
    </source>
</evidence>
<evidence type="ECO:0000313" key="8">
    <source>
        <dbReference type="EMBL" id="OWK28427.1"/>
    </source>
</evidence>
<protein>
    <recommendedName>
        <fullName evidence="2">Toxin CcdB</fullName>
    </recommendedName>
    <alternativeName>
        <fullName evidence="7">Cytotoxic protein CcdB</fullName>
    </alternativeName>
    <alternativeName>
        <fullName evidence="6">Protein LetD</fullName>
    </alternativeName>
</protein>
<dbReference type="Pfam" id="PF01845">
    <property type="entry name" value="CcdB"/>
    <property type="match status" value="1"/>
</dbReference>
<comment type="similarity">
    <text evidence="1">Belongs to the CcdB toxin family.</text>
</comment>
<evidence type="ECO:0000256" key="7">
    <source>
        <dbReference type="ARBA" id="ARBA00033135"/>
    </source>
</evidence>
<dbReference type="InterPro" id="IPR011067">
    <property type="entry name" value="Plasmid_toxin/cell-grow_inhib"/>
</dbReference>
<reference evidence="8 9" key="1">
    <citation type="submission" date="2017-03" db="EMBL/GenBank/DDBJ databases">
        <title>Genome sequence of Sphingomonas dokdonensis DSM 21029.</title>
        <authorList>
            <person name="Poehlein A."/>
            <person name="Wuebbeler J.H."/>
            <person name="Steinbuechel A."/>
            <person name="Daniel R."/>
        </authorList>
    </citation>
    <scope>NUCLEOTIDE SEQUENCE [LARGE SCALE GENOMIC DNA]</scope>
    <source>
        <strain evidence="8 9">DSM 21029</strain>
    </source>
</reference>
<dbReference type="GO" id="GO:0008657">
    <property type="term" value="F:DNA topoisomerase type II (double strand cut, ATP-hydrolyzing) inhibitor activity"/>
    <property type="evidence" value="ECO:0007669"/>
    <property type="project" value="InterPro"/>
</dbReference>
<evidence type="ECO:0000256" key="6">
    <source>
        <dbReference type="ARBA" id="ARBA00029628"/>
    </source>
</evidence>
<gene>
    <name evidence="8" type="ORF">SPDO_28290</name>
</gene>
<evidence type="ECO:0000256" key="4">
    <source>
        <dbReference type="ARBA" id="ARBA00023015"/>
    </source>
</evidence>
<dbReference type="Gene3D" id="2.30.30.110">
    <property type="match status" value="1"/>
</dbReference>
<dbReference type="RefSeq" id="WP_088368146.1">
    <property type="nucleotide sequence ID" value="NZ_NBBI01000006.1"/>
</dbReference>
<sequence length="97" mass="10595">MARFDVHLMPSGDLALDCQSDQLEYLASRFTVPLVPEDEIASRIAVLHPTFEVSGERLVMATHLSGAVPARVLGTAIASLKAHEYEIQRALDTLTGY</sequence>
<keyword evidence="4" id="KW-0805">Transcription regulation</keyword>
<keyword evidence="5" id="KW-0804">Transcription</keyword>
<dbReference type="Proteomes" id="UP000197290">
    <property type="component" value="Unassembled WGS sequence"/>
</dbReference>
<evidence type="ECO:0000256" key="2">
    <source>
        <dbReference type="ARBA" id="ARBA00015075"/>
    </source>
</evidence>
<organism evidence="8 9">
    <name type="scientific">Sphingomonas dokdonensis</name>
    <dbReference type="NCBI Taxonomy" id="344880"/>
    <lineage>
        <taxon>Bacteria</taxon>
        <taxon>Pseudomonadati</taxon>
        <taxon>Pseudomonadota</taxon>
        <taxon>Alphaproteobacteria</taxon>
        <taxon>Sphingomonadales</taxon>
        <taxon>Sphingomonadaceae</taxon>
        <taxon>Sphingomonas</taxon>
    </lineage>
</organism>
<dbReference type="AlphaFoldDB" id="A0A245ZFA5"/>
<name>A0A245ZFA5_9SPHN</name>
<keyword evidence="3" id="KW-0678">Repressor</keyword>
<dbReference type="InterPro" id="IPR002712">
    <property type="entry name" value="CcdB"/>
</dbReference>
<dbReference type="OrthoDB" id="9813510at2"/>
<dbReference type="SUPFAM" id="SSF50118">
    <property type="entry name" value="Cell growth inhibitor/plasmid maintenance toxic component"/>
    <property type="match status" value="1"/>
</dbReference>
<dbReference type="EMBL" id="NBBI01000006">
    <property type="protein sequence ID" value="OWK28427.1"/>
    <property type="molecule type" value="Genomic_DNA"/>
</dbReference>
<evidence type="ECO:0000256" key="5">
    <source>
        <dbReference type="ARBA" id="ARBA00023163"/>
    </source>
</evidence>
<dbReference type="GO" id="GO:0006276">
    <property type="term" value="P:plasmid maintenance"/>
    <property type="evidence" value="ECO:0007669"/>
    <property type="project" value="InterPro"/>
</dbReference>
<evidence type="ECO:0000313" key="9">
    <source>
        <dbReference type="Proteomes" id="UP000197290"/>
    </source>
</evidence>
<accession>A0A245ZFA5</accession>